<name>A0ABP7HYI0_9ACTN</name>
<evidence type="ECO:0000256" key="2">
    <source>
        <dbReference type="ARBA" id="ARBA00013855"/>
    </source>
</evidence>
<proteinExistence type="inferred from homology"/>
<dbReference type="EMBL" id="BAAAZR010000006">
    <property type="protein sequence ID" value="GAA3807466.1"/>
    <property type="molecule type" value="Genomic_DNA"/>
</dbReference>
<evidence type="ECO:0000259" key="7">
    <source>
        <dbReference type="Pfam" id="PF04085"/>
    </source>
</evidence>
<evidence type="ECO:0000313" key="8">
    <source>
        <dbReference type="EMBL" id="GAA3807466.1"/>
    </source>
</evidence>
<keyword evidence="3" id="KW-0133">Cell shape</keyword>
<accession>A0ABP7HYI0</accession>
<evidence type="ECO:0000256" key="1">
    <source>
        <dbReference type="ARBA" id="ARBA00009369"/>
    </source>
</evidence>
<feature type="compositionally biased region" description="Low complexity" evidence="6">
    <location>
        <begin position="357"/>
        <end position="373"/>
    </location>
</feature>
<evidence type="ECO:0000256" key="4">
    <source>
        <dbReference type="ARBA" id="ARBA00032089"/>
    </source>
</evidence>
<dbReference type="PANTHER" id="PTHR34138:SF1">
    <property type="entry name" value="CELL SHAPE-DETERMINING PROTEIN MREC"/>
    <property type="match status" value="1"/>
</dbReference>
<feature type="compositionally biased region" description="Basic and acidic residues" evidence="6">
    <location>
        <begin position="375"/>
        <end position="391"/>
    </location>
</feature>
<dbReference type="RefSeq" id="WP_344939096.1">
    <property type="nucleotide sequence ID" value="NZ_BAAAZR010000006.1"/>
</dbReference>
<dbReference type="Gene3D" id="2.40.10.350">
    <property type="entry name" value="Rod shape-determining protein MreC, domain 2"/>
    <property type="match status" value="1"/>
</dbReference>
<dbReference type="InterPro" id="IPR055342">
    <property type="entry name" value="MreC_beta-barrel_core"/>
</dbReference>
<evidence type="ECO:0000256" key="5">
    <source>
        <dbReference type="SAM" id="Coils"/>
    </source>
</evidence>
<gene>
    <name evidence="8" type="ORF">GCM10022226_29460</name>
</gene>
<protein>
    <recommendedName>
        <fullName evidence="2">Cell shape-determining protein MreC</fullName>
    </recommendedName>
    <alternativeName>
        <fullName evidence="4">Cell shape protein MreC</fullName>
    </alternativeName>
</protein>
<reference evidence="9" key="1">
    <citation type="journal article" date="2019" name="Int. J. Syst. Evol. Microbiol.">
        <title>The Global Catalogue of Microorganisms (GCM) 10K type strain sequencing project: providing services to taxonomists for standard genome sequencing and annotation.</title>
        <authorList>
            <consortium name="The Broad Institute Genomics Platform"/>
            <consortium name="The Broad Institute Genome Sequencing Center for Infectious Disease"/>
            <person name="Wu L."/>
            <person name="Ma J."/>
        </authorList>
    </citation>
    <scope>NUCLEOTIDE SEQUENCE [LARGE SCALE GENOMIC DNA]</scope>
    <source>
        <strain evidence="9">JCM 16908</strain>
    </source>
</reference>
<evidence type="ECO:0000256" key="3">
    <source>
        <dbReference type="ARBA" id="ARBA00022960"/>
    </source>
</evidence>
<evidence type="ECO:0000256" key="6">
    <source>
        <dbReference type="SAM" id="MobiDB-lite"/>
    </source>
</evidence>
<comment type="caution">
    <text evidence="8">The sequence shown here is derived from an EMBL/GenBank/DDBJ whole genome shotgun (WGS) entry which is preliminary data.</text>
</comment>
<keyword evidence="9" id="KW-1185">Reference proteome</keyword>
<comment type="similarity">
    <text evidence="1">Belongs to the MreC family.</text>
</comment>
<organism evidence="8 9">
    <name type="scientific">Sphaerisporangium flaviroseum</name>
    <dbReference type="NCBI Taxonomy" id="509199"/>
    <lineage>
        <taxon>Bacteria</taxon>
        <taxon>Bacillati</taxon>
        <taxon>Actinomycetota</taxon>
        <taxon>Actinomycetes</taxon>
        <taxon>Streptosporangiales</taxon>
        <taxon>Streptosporangiaceae</taxon>
        <taxon>Sphaerisporangium</taxon>
    </lineage>
</organism>
<dbReference type="InterPro" id="IPR042177">
    <property type="entry name" value="Cell/Rod_1"/>
</dbReference>
<dbReference type="PANTHER" id="PTHR34138">
    <property type="entry name" value="CELL SHAPE-DETERMINING PROTEIN MREC"/>
    <property type="match status" value="1"/>
</dbReference>
<keyword evidence="5" id="KW-0175">Coiled coil</keyword>
<evidence type="ECO:0000313" key="9">
    <source>
        <dbReference type="Proteomes" id="UP001500888"/>
    </source>
</evidence>
<feature type="compositionally biased region" description="Pro residues" evidence="6">
    <location>
        <begin position="304"/>
        <end position="319"/>
    </location>
</feature>
<feature type="compositionally biased region" description="Basic and acidic residues" evidence="6">
    <location>
        <begin position="329"/>
        <end position="341"/>
    </location>
</feature>
<feature type="region of interest" description="Disordered" evidence="6">
    <location>
        <begin position="281"/>
        <end position="391"/>
    </location>
</feature>
<dbReference type="InterPro" id="IPR042175">
    <property type="entry name" value="Cell/Rod_MreC_2"/>
</dbReference>
<dbReference type="InterPro" id="IPR007221">
    <property type="entry name" value="MreC"/>
</dbReference>
<feature type="coiled-coil region" evidence="5">
    <location>
        <begin position="69"/>
        <end position="96"/>
    </location>
</feature>
<sequence>MRDTRRARLILGLLLAVALVLITIDHRQRDDSLFEPARSAAASLFGVAERAGTDVAKPVGDFIDTFASAPESKRRLALLRAENARLRQELTAHSLDRHRSAELTRMLGLSGLGGYRVVAAQVIARRGVPGFEDAVEIDAGTGDGIRSEMTVLNGDGLVGRVVHTSPATSTVVLLTDPASSAGARLEGNSQVGVVTGLGPVAGGRLIRFRLLDAAAPLTAGRRIVSFGSQHGMPYAPGLPVGTIQHVEATPGELTRVAYAKPFVDFTALDVVGVVVRAPQRDPRDAMLPPPPPVASKARAATPPATTPTAPPSSSPPTASPTPSTTVRDQGGERPRAARERGSGTSRQPVRARRARMPQRPAQARPAGPRQQPAGTRERPEARKHDQAGERT</sequence>
<dbReference type="Pfam" id="PF04085">
    <property type="entry name" value="MreC"/>
    <property type="match status" value="1"/>
</dbReference>
<dbReference type="Gene3D" id="2.40.10.340">
    <property type="entry name" value="Rod shape-determining protein MreC, domain 1"/>
    <property type="match status" value="1"/>
</dbReference>
<feature type="domain" description="Rod shape-determining protein MreC beta-barrel core" evidence="7">
    <location>
        <begin position="130"/>
        <end position="274"/>
    </location>
</feature>
<dbReference type="Proteomes" id="UP001500888">
    <property type="component" value="Unassembled WGS sequence"/>
</dbReference>